<protein>
    <recommendedName>
        <fullName evidence="6">LPS-assembly lipoprotein LptE</fullName>
    </recommendedName>
</protein>
<keyword evidence="3" id="KW-0564">Palmitate</keyword>
<dbReference type="Proteomes" id="UP000287330">
    <property type="component" value="Unassembled WGS sequence"/>
</dbReference>
<dbReference type="InterPro" id="IPR007485">
    <property type="entry name" value="LPS_assembly_LptE"/>
</dbReference>
<dbReference type="AlphaFoldDB" id="A0A432YBC2"/>
<dbReference type="GO" id="GO:0009279">
    <property type="term" value="C:cell outer membrane"/>
    <property type="evidence" value="ECO:0007669"/>
    <property type="project" value="UniProtKB-UniRule"/>
</dbReference>
<dbReference type="Gene3D" id="3.30.160.150">
    <property type="entry name" value="Lipoprotein like domain"/>
    <property type="match status" value="1"/>
</dbReference>
<evidence type="ECO:0000256" key="2">
    <source>
        <dbReference type="ARBA" id="ARBA00023136"/>
    </source>
</evidence>
<accession>A0A432YBC2</accession>
<keyword evidence="1" id="KW-0732">Signal</keyword>
<keyword evidence="5" id="KW-0449">Lipoprotein</keyword>
<dbReference type="GO" id="GO:0001530">
    <property type="term" value="F:lipopolysaccharide binding"/>
    <property type="evidence" value="ECO:0007669"/>
    <property type="project" value="TreeGrafter"/>
</dbReference>
<evidence type="ECO:0000256" key="5">
    <source>
        <dbReference type="ARBA" id="ARBA00023288"/>
    </source>
</evidence>
<dbReference type="GO" id="GO:0015920">
    <property type="term" value="P:lipopolysaccharide transport"/>
    <property type="evidence" value="ECO:0007669"/>
    <property type="project" value="TreeGrafter"/>
</dbReference>
<organism evidence="7 8">
    <name type="scientific">Idiomarina fontislapidosi</name>
    <dbReference type="NCBI Taxonomy" id="263723"/>
    <lineage>
        <taxon>Bacteria</taxon>
        <taxon>Pseudomonadati</taxon>
        <taxon>Pseudomonadota</taxon>
        <taxon>Gammaproteobacteria</taxon>
        <taxon>Alteromonadales</taxon>
        <taxon>Idiomarinaceae</taxon>
        <taxon>Idiomarina</taxon>
    </lineage>
</organism>
<dbReference type="OrthoDB" id="5801564at2"/>
<gene>
    <name evidence="6" type="primary">lptE</name>
    <name evidence="7" type="ORF">CWE25_01155</name>
</gene>
<evidence type="ECO:0000313" key="7">
    <source>
        <dbReference type="EMBL" id="RUO58233.1"/>
    </source>
</evidence>
<keyword evidence="4 6" id="KW-0998">Cell outer membrane</keyword>
<keyword evidence="2 6" id="KW-0472">Membrane</keyword>
<dbReference type="RefSeq" id="WP_110572338.1">
    <property type="nucleotide sequence ID" value="NZ_PIPV01000001.1"/>
</dbReference>
<comment type="caution">
    <text evidence="7">The sequence shown here is derived from an EMBL/GenBank/DDBJ whole genome shotgun (WGS) entry which is preliminary data.</text>
</comment>
<dbReference type="HAMAP" id="MF_01186">
    <property type="entry name" value="LPS_assembly_LptE"/>
    <property type="match status" value="1"/>
</dbReference>
<dbReference type="Pfam" id="PF04390">
    <property type="entry name" value="LptE"/>
    <property type="match status" value="1"/>
</dbReference>
<evidence type="ECO:0000256" key="6">
    <source>
        <dbReference type="HAMAP-Rule" id="MF_01186"/>
    </source>
</evidence>
<proteinExistence type="inferred from homology"/>
<keyword evidence="8" id="KW-1185">Reference proteome</keyword>
<sequence>MTSLQRITALLLSLLMLSGLNGCSFQLRDSYQLPTNLQAVRLDSIDSLELEASLTQRLLTAGIQVVDASTRSSTTVIRVLSDGLERRTLSLFESGQVAEYELIYQINYQVVREGQTEYDGQVEVARDYQDDPNFALAKTRERELLVSEMRDEATRRLVRQLISEFSD</sequence>
<comment type="subunit">
    <text evidence="6">Component of the lipopolysaccharide transport and assembly complex. Interacts with LptD.</text>
</comment>
<comment type="function">
    <text evidence="6">Together with LptD, is involved in the assembly of lipopolysaccharide (LPS) at the surface of the outer membrane. Required for the proper assembly of LptD. Binds LPS and may serve as the LPS recognition site at the outer membrane.</text>
</comment>
<evidence type="ECO:0000256" key="4">
    <source>
        <dbReference type="ARBA" id="ARBA00023237"/>
    </source>
</evidence>
<reference evidence="8" key="1">
    <citation type="journal article" date="2018" name="Front. Microbiol.">
        <title>Genome-Based Analysis Reveals the Taxonomy and Diversity of the Family Idiomarinaceae.</title>
        <authorList>
            <person name="Liu Y."/>
            <person name="Lai Q."/>
            <person name="Shao Z."/>
        </authorList>
    </citation>
    <scope>NUCLEOTIDE SEQUENCE [LARGE SCALE GENOMIC DNA]</scope>
    <source>
        <strain evidence="8">F23</strain>
    </source>
</reference>
<dbReference type="GO" id="GO:0043165">
    <property type="term" value="P:Gram-negative-bacterium-type cell outer membrane assembly"/>
    <property type="evidence" value="ECO:0007669"/>
    <property type="project" value="UniProtKB-UniRule"/>
</dbReference>
<dbReference type="PANTHER" id="PTHR38098:SF1">
    <property type="entry name" value="LPS-ASSEMBLY LIPOPROTEIN LPTE"/>
    <property type="match status" value="1"/>
</dbReference>
<evidence type="ECO:0000256" key="1">
    <source>
        <dbReference type="ARBA" id="ARBA00022729"/>
    </source>
</evidence>
<comment type="similarity">
    <text evidence="6">Belongs to the LptE lipoprotein family.</text>
</comment>
<evidence type="ECO:0000313" key="8">
    <source>
        <dbReference type="Proteomes" id="UP000287330"/>
    </source>
</evidence>
<dbReference type="GO" id="GO:1990351">
    <property type="term" value="C:transporter complex"/>
    <property type="evidence" value="ECO:0007669"/>
    <property type="project" value="TreeGrafter"/>
</dbReference>
<evidence type="ECO:0000256" key="3">
    <source>
        <dbReference type="ARBA" id="ARBA00023139"/>
    </source>
</evidence>
<name>A0A432YBC2_9GAMM</name>
<dbReference type="PANTHER" id="PTHR38098">
    <property type="entry name" value="LPS-ASSEMBLY LIPOPROTEIN LPTE"/>
    <property type="match status" value="1"/>
</dbReference>
<dbReference type="EMBL" id="PIPV01000001">
    <property type="protein sequence ID" value="RUO58233.1"/>
    <property type="molecule type" value="Genomic_DNA"/>
</dbReference>